<dbReference type="PATRIC" id="fig|68170.10.peg.5590"/>
<dbReference type="Pfam" id="PF00496">
    <property type="entry name" value="SBP_bac_5"/>
    <property type="match status" value="1"/>
</dbReference>
<dbReference type="InterPro" id="IPR000914">
    <property type="entry name" value="SBP_5_dom"/>
</dbReference>
<accession>A0A0F0HEV5</accession>
<evidence type="ECO:0000259" key="2">
    <source>
        <dbReference type="Pfam" id="PF00496"/>
    </source>
</evidence>
<dbReference type="eggNOG" id="COG0747">
    <property type="taxonomic scope" value="Bacteria"/>
</dbReference>
<dbReference type="PROSITE" id="PS51257">
    <property type="entry name" value="PROKAR_LIPOPROTEIN"/>
    <property type="match status" value="1"/>
</dbReference>
<evidence type="ECO:0000313" key="3">
    <source>
        <dbReference type="EMBL" id="KJK52178.1"/>
    </source>
</evidence>
<dbReference type="RefSeq" id="WP_045310056.1">
    <property type="nucleotide sequence ID" value="NZ_JYJG01000018.1"/>
</dbReference>
<keyword evidence="4" id="KW-1185">Reference proteome</keyword>
<dbReference type="PIRSF" id="PIRSF002741">
    <property type="entry name" value="MppA"/>
    <property type="match status" value="1"/>
</dbReference>
<dbReference type="GO" id="GO:1904680">
    <property type="term" value="F:peptide transmembrane transporter activity"/>
    <property type="evidence" value="ECO:0007669"/>
    <property type="project" value="TreeGrafter"/>
</dbReference>
<evidence type="ECO:0000313" key="4">
    <source>
        <dbReference type="Proteomes" id="UP000033393"/>
    </source>
</evidence>
<dbReference type="OrthoDB" id="5243526at2"/>
<gene>
    <name evidence="3" type="ORF">UK23_04405</name>
</gene>
<dbReference type="InterPro" id="IPR006311">
    <property type="entry name" value="TAT_signal"/>
</dbReference>
<dbReference type="InterPro" id="IPR039424">
    <property type="entry name" value="SBP_5"/>
</dbReference>
<dbReference type="Gene3D" id="3.40.190.10">
    <property type="entry name" value="Periplasmic binding protein-like II"/>
    <property type="match status" value="1"/>
</dbReference>
<dbReference type="AlphaFoldDB" id="A0A0F0HEV5"/>
<reference evidence="3 4" key="1">
    <citation type="submission" date="2015-02" db="EMBL/GenBank/DDBJ databases">
        <authorList>
            <person name="Ju K.-S."/>
            <person name="Doroghazi J.R."/>
            <person name="Metcalf W."/>
        </authorList>
    </citation>
    <scope>NUCLEOTIDE SEQUENCE [LARGE SCALE GENOMIC DNA]</scope>
    <source>
        <strain evidence="3 4">NRRL B-16140</strain>
    </source>
</reference>
<feature type="chain" id="PRO_5038661223" description="Solute-binding protein family 5 domain-containing protein" evidence="1">
    <location>
        <begin position="21"/>
        <end position="487"/>
    </location>
</feature>
<comment type="caution">
    <text evidence="3">The sequence shown here is derived from an EMBL/GenBank/DDBJ whole genome shotgun (WGS) entry which is preliminary data.</text>
</comment>
<protein>
    <recommendedName>
        <fullName evidence="2">Solute-binding protein family 5 domain-containing protein</fullName>
    </recommendedName>
</protein>
<feature type="signal peptide" evidence="1">
    <location>
        <begin position="1"/>
        <end position="20"/>
    </location>
</feature>
<feature type="domain" description="Solute-binding protein family 5" evidence="2">
    <location>
        <begin position="74"/>
        <end position="408"/>
    </location>
</feature>
<name>A0A0F0HEV5_LENAE</name>
<dbReference type="GO" id="GO:0042597">
    <property type="term" value="C:periplasmic space"/>
    <property type="evidence" value="ECO:0007669"/>
    <property type="project" value="UniProtKB-ARBA"/>
</dbReference>
<dbReference type="GO" id="GO:0015833">
    <property type="term" value="P:peptide transport"/>
    <property type="evidence" value="ECO:0007669"/>
    <property type="project" value="TreeGrafter"/>
</dbReference>
<evidence type="ECO:0000256" key="1">
    <source>
        <dbReference type="SAM" id="SignalP"/>
    </source>
</evidence>
<dbReference type="Gene3D" id="3.10.105.10">
    <property type="entry name" value="Dipeptide-binding Protein, Domain 3"/>
    <property type="match status" value="1"/>
</dbReference>
<keyword evidence="1" id="KW-0732">Signal</keyword>
<sequence>MTSRRALLVTALAAVCGLTAGCFTGAASQGPQRLRMALPFPPAQAMSPWNNDGPLLTKLGIAETLVGLDRSGRVEPLLAESWTRKSGTEWSFHLRTGVKFHDGTPLTAQAAADALNRAAHASPVPRAVKSLGLVAQAHGDLDLTVTTAKPDPTVPQRLSSPNLVVLAPGAYTGKSPDPRNAGTGPFVLRELKGEESASLDAFPGYWAGAPLLSGVDARFIPDGQTRTAALRAGEVDVAATLPVSTADNLDRIEVPLPRVVSLSLNTTKGSFGDPGLRAVARSAVDQGALARGVYESHADAARGLLGPATPWARTPASLPVSDRVATGEKVVLATISDRPELPEVASVVAEALRRKGFQVEQVVRQYNQLEADVLAGRFDAVILSRSYVLDSGDPAAYLDTDFSCTGSYNLSKLCSPEVDAAIAKAVTAEDPATREQATLDAQAAVLATSAVVPLVHERTFIGHSGTVRELAEDPYERRLVTRSTTRG</sequence>
<dbReference type="PANTHER" id="PTHR30290">
    <property type="entry name" value="PERIPLASMIC BINDING COMPONENT OF ABC TRANSPORTER"/>
    <property type="match status" value="1"/>
</dbReference>
<dbReference type="GO" id="GO:0043190">
    <property type="term" value="C:ATP-binding cassette (ABC) transporter complex"/>
    <property type="evidence" value="ECO:0007669"/>
    <property type="project" value="InterPro"/>
</dbReference>
<dbReference type="Proteomes" id="UP000033393">
    <property type="component" value="Unassembled WGS sequence"/>
</dbReference>
<organism evidence="3 4">
    <name type="scientific">Lentzea aerocolonigenes</name>
    <name type="common">Lechevalieria aerocolonigenes</name>
    <name type="synonym">Saccharothrix aerocolonigenes</name>
    <dbReference type="NCBI Taxonomy" id="68170"/>
    <lineage>
        <taxon>Bacteria</taxon>
        <taxon>Bacillati</taxon>
        <taxon>Actinomycetota</taxon>
        <taxon>Actinomycetes</taxon>
        <taxon>Pseudonocardiales</taxon>
        <taxon>Pseudonocardiaceae</taxon>
        <taxon>Lentzea</taxon>
    </lineage>
</organism>
<proteinExistence type="predicted"/>
<dbReference type="SUPFAM" id="SSF53850">
    <property type="entry name" value="Periplasmic binding protein-like II"/>
    <property type="match status" value="1"/>
</dbReference>
<dbReference type="PANTHER" id="PTHR30290:SF65">
    <property type="entry name" value="MONOACYL PHOSPHATIDYLINOSITOL TETRAMANNOSIDE-BINDING PROTEIN LPQW-RELATED"/>
    <property type="match status" value="1"/>
</dbReference>
<dbReference type="EMBL" id="JYJG01000018">
    <property type="protein sequence ID" value="KJK52178.1"/>
    <property type="molecule type" value="Genomic_DNA"/>
</dbReference>
<dbReference type="InterPro" id="IPR030678">
    <property type="entry name" value="Peptide/Ni-bd"/>
</dbReference>
<dbReference type="PROSITE" id="PS51318">
    <property type="entry name" value="TAT"/>
    <property type="match status" value="1"/>
</dbReference>